<dbReference type="Proteomes" id="UP001594351">
    <property type="component" value="Unassembled WGS sequence"/>
</dbReference>
<keyword evidence="4 6" id="KW-1133">Transmembrane helix</keyword>
<evidence type="ECO:0000256" key="2">
    <source>
        <dbReference type="ARBA" id="ARBA00022475"/>
    </source>
</evidence>
<feature type="transmembrane region" description="Helical" evidence="6">
    <location>
        <begin position="318"/>
        <end position="336"/>
    </location>
</feature>
<evidence type="ECO:0000256" key="1">
    <source>
        <dbReference type="ARBA" id="ARBA00004429"/>
    </source>
</evidence>
<dbReference type="Pfam" id="PF06965">
    <property type="entry name" value="Na_H_antiport_1"/>
    <property type="match status" value="1"/>
</dbReference>
<organism evidence="7 8">
    <name type="scientific">candidate division CSSED10-310 bacterium</name>
    <dbReference type="NCBI Taxonomy" id="2855610"/>
    <lineage>
        <taxon>Bacteria</taxon>
        <taxon>Bacteria division CSSED10-310</taxon>
    </lineage>
</organism>
<feature type="transmembrane region" description="Helical" evidence="6">
    <location>
        <begin position="33"/>
        <end position="51"/>
    </location>
</feature>
<reference evidence="7 8" key="1">
    <citation type="submission" date="2024-09" db="EMBL/GenBank/DDBJ databases">
        <title>Laminarin stimulates single cell rates of sulfate reduction while oxygen inhibits transcriptomic activity in coastal marine sediment.</title>
        <authorList>
            <person name="Lindsay M."/>
            <person name="Orcutt B."/>
            <person name="Emerson D."/>
            <person name="Stepanauskas R."/>
            <person name="D'Angelo T."/>
        </authorList>
    </citation>
    <scope>NUCLEOTIDE SEQUENCE [LARGE SCALE GENOMIC DNA]</scope>
    <source>
        <strain evidence="7">SAG AM-311-K15</strain>
    </source>
</reference>
<dbReference type="HAMAP" id="MF_01844">
    <property type="entry name" value="NhaA"/>
    <property type="match status" value="1"/>
</dbReference>
<dbReference type="InterPro" id="IPR004670">
    <property type="entry name" value="NhaA"/>
</dbReference>
<feature type="transmembrane region" description="Helical" evidence="6">
    <location>
        <begin position="348"/>
        <end position="370"/>
    </location>
</feature>
<accession>A0ABV6YTT0</accession>
<keyword evidence="6" id="KW-0813">Transport</keyword>
<keyword evidence="2 6" id="KW-1003">Cell membrane</keyword>
<evidence type="ECO:0000256" key="5">
    <source>
        <dbReference type="ARBA" id="ARBA00023136"/>
    </source>
</evidence>
<feature type="transmembrane region" description="Helical" evidence="6">
    <location>
        <begin position="139"/>
        <end position="159"/>
    </location>
</feature>
<comment type="function">
    <text evidence="6">Na(+)/H(+) antiporter that extrudes sodium in exchange for external protons.</text>
</comment>
<evidence type="ECO:0000313" key="8">
    <source>
        <dbReference type="Proteomes" id="UP001594351"/>
    </source>
</evidence>
<feature type="transmembrane region" description="Helical" evidence="6">
    <location>
        <begin position="222"/>
        <end position="252"/>
    </location>
</feature>
<dbReference type="PANTHER" id="PTHR30341">
    <property type="entry name" value="SODIUM ION/PROTON ANTIPORTER NHAA-RELATED"/>
    <property type="match status" value="1"/>
</dbReference>
<dbReference type="EMBL" id="JBHPBY010000047">
    <property type="protein sequence ID" value="MFC1849585.1"/>
    <property type="molecule type" value="Genomic_DNA"/>
</dbReference>
<dbReference type="Gene3D" id="1.20.1530.10">
    <property type="entry name" value="Na+/H+ antiporter like domain"/>
    <property type="match status" value="2"/>
</dbReference>
<feature type="transmembrane region" description="Helical" evidence="6">
    <location>
        <begin position="421"/>
        <end position="438"/>
    </location>
</feature>
<comment type="catalytic activity">
    <reaction evidence="6">
        <text>Na(+)(in) + 2 H(+)(out) = Na(+)(out) + 2 H(+)(in)</text>
        <dbReference type="Rhea" id="RHEA:29251"/>
        <dbReference type="ChEBI" id="CHEBI:15378"/>
        <dbReference type="ChEBI" id="CHEBI:29101"/>
    </reaction>
</comment>
<keyword evidence="6" id="KW-0406">Ion transport</keyword>
<name>A0ABV6YTT0_UNCC1</name>
<feature type="transmembrane region" description="Helical" evidence="6">
    <location>
        <begin position="114"/>
        <end position="133"/>
    </location>
</feature>
<keyword evidence="6" id="KW-0050">Antiport</keyword>
<dbReference type="NCBIfam" id="TIGR00773">
    <property type="entry name" value="NhaA"/>
    <property type="match status" value="1"/>
</dbReference>
<comment type="subcellular location">
    <subcellularLocation>
        <location evidence="1">Cell inner membrane</location>
        <topology evidence="1">Multi-pass membrane protein</topology>
    </subcellularLocation>
    <subcellularLocation>
        <location evidence="6">Cell membrane</location>
        <topology evidence="6">Multi-pass membrane protein</topology>
    </subcellularLocation>
</comment>
<protein>
    <recommendedName>
        <fullName evidence="6">Na(+)/H(+) antiporter NhaA</fullName>
    </recommendedName>
    <alternativeName>
        <fullName evidence="6">Sodium/proton antiporter NhaA</fullName>
    </alternativeName>
</protein>
<evidence type="ECO:0000256" key="6">
    <source>
        <dbReference type="HAMAP-Rule" id="MF_01844"/>
    </source>
</evidence>
<comment type="caution">
    <text evidence="7">The sequence shown here is derived from an EMBL/GenBank/DDBJ whole genome shotgun (WGS) entry which is preliminary data.</text>
</comment>
<proteinExistence type="inferred from homology"/>
<evidence type="ECO:0000256" key="4">
    <source>
        <dbReference type="ARBA" id="ARBA00022989"/>
    </source>
</evidence>
<feature type="transmembrane region" description="Helical" evidence="6">
    <location>
        <begin position="75"/>
        <end position="93"/>
    </location>
</feature>
<keyword evidence="3 6" id="KW-0812">Transmembrane</keyword>
<keyword evidence="6" id="KW-0915">Sodium</keyword>
<dbReference type="PANTHER" id="PTHR30341:SF0">
    <property type="entry name" value="NA(+)_H(+) ANTIPORTER NHAA"/>
    <property type="match status" value="1"/>
</dbReference>
<feature type="transmembrane region" description="Helical" evidence="6">
    <location>
        <begin position="196"/>
        <end position="215"/>
    </location>
</feature>
<feature type="transmembrane region" description="Helical" evidence="6">
    <location>
        <begin position="390"/>
        <end position="409"/>
    </location>
</feature>
<evidence type="ECO:0000313" key="7">
    <source>
        <dbReference type="EMBL" id="MFC1849585.1"/>
    </source>
</evidence>
<keyword evidence="5 6" id="KW-0472">Membrane</keyword>
<dbReference type="InterPro" id="IPR023171">
    <property type="entry name" value="Na/H_antiporter_dom_sf"/>
</dbReference>
<feature type="transmembrane region" description="Helical" evidence="6">
    <location>
        <begin position="171"/>
        <end position="190"/>
    </location>
</feature>
<evidence type="ECO:0000256" key="3">
    <source>
        <dbReference type="ARBA" id="ARBA00022692"/>
    </source>
</evidence>
<sequence length="457" mass="49894">MNDTHKNVENKTAIEHILEPVHHFIHAEASSGIILLICVMVAMIWANSPWAETYDHFWHMDMSISVGDFHLSKSFLHWINDGLMVIFFFVVGLEIKREMLVGELASLKQAAFPIGAAIGGMLVPALIFSALNIGKVGAAGWGIPMATDIAFALGILSLLGNKATLPLKVFLAALAIVDDIGAVLAIALFYTSQLAWSYVGYGLLVLFVLIGCNRIGIRNPIIYVLLGIVLWYTCLKSGIHATVAGVLLAMTIPARTRIKADDFLKKIHHYLERFENSGECGNNILTNKVQKAVIIAMEKSCEQVEAPLQRLEHTLHPWVSFAIMPLFALANAGVNLGQDLENALFHPVSWGIFLGLVVGKQGGILLFSWLSVRLNIAQKPEGMNWLHVYGIGWLGGVGFTMSLFIGSLAFTDINLINISKLAILGASILSGFIGWLLLSKAKTIEIEESNVCVVDDL</sequence>
<comment type="similarity">
    <text evidence="6">Belongs to the NhaA Na(+)/H(+) (TC 2.A.33) antiporter family.</text>
</comment>
<keyword evidence="8" id="KW-1185">Reference proteome</keyword>
<gene>
    <name evidence="6 7" type="primary">nhaA</name>
    <name evidence="7" type="ORF">ACFL27_05190</name>
</gene>
<keyword evidence="6" id="KW-0739">Sodium transport</keyword>